<evidence type="ECO:0000259" key="2">
    <source>
        <dbReference type="SMART" id="SM00060"/>
    </source>
</evidence>
<dbReference type="Proteomes" id="UP001487296">
    <property type="component" value="Unassembled WGS sequence"/>
</dbReference>
<evidence type="ECO:0000313" key="3">
    <source>
        <dbReference type="EMBL" id="MEQ2485806.1"/>
    </source>
</evidence>
<gene>
    <name evidence="3" type="ORF">AAAT34_01900</name>
</gene>
<feature type="domain" description="Fibronectin type-III" evidence="2">
    <location>
        <begin position="1826"/>
        <end position="2025"/>
    </location>
</feature>
<keyword evidence="1" id="KW-0732">Signal</keyword>
<name>A0ABV1FN26_9BACT</name>
<evidence type="ECO:0000256" key="1">
    <source>
        <dbReference type="SAM" id="SignalP"/>
    </source>
</evidence>
<dbReference type="Pfam" id="PF13620">
    <property type="entry name" value="CarboxypepD_reg"/>
    <property type="match status" value="2"/>
</dbReference>
<dbReference type="Gene3D" id="2.60.40.10">
    <property type="entry name" value="Immunoglobulins"/>
    <property type="match status" value="2"/>
</dbReference>
<dbReference type="InterPro" id="IPR003961">
    <property type="entry name" value="FN3_dom"/>
</dbReference>
<dbReference type="Gene3D" id="2.60.120.200">
    <property type="match status" value="2"/>
</dbReference>
<dbReference type="RefSeq" id="WP_215758809.1">
    <property type="nucleotide sequence ID" value="NZ_JAHKBE010000003.1"/>
</dbReference>
<dbReference type="Gene3D" id="2.60.40.1120">
    <property type="entry name" value="Carboxypeptidase-like, regulatory domain"/>
    <property type="match status" value="2"/>
</dbReference>
<feature type="domain" description="Fibronectin type-III" evidence="2">
    <location>
        <begin position="323"/>
        <end position="407"/>
    </location>
</feature>
<dbReference type="SUPFAM" id="SSF49464">
    <property type="entry name" value="Carboxypeptidase regulatory domain-like"/>
    <property type="match status" value="2"/>
</dbReference>
<dbReference type="SMART" id="SM00060">
    <property type="entry name" value="FN3"/>
    <property type="match status" value="3"/>
</dbReference>
<comment type="caution">
    <text evidence="3">The sequence shown here is derived from an EMBL/GenBank/DDBJ whole genome shotgun (WGS) entry which is preliminary data.</text>
</comment>
<feature type="domain" description="Fibronectin type-III" evidence="2">
    <location>
        <begin position="222"/>
        <end position="309"/>
    </location>
</feature>
<proteinExistence type="predicted"/>
<feature type="chain" id="PRO_5045531915" evidence="1">
    <location>
        <begin position="25"/>
        <end position="2226"/>
    </location>
</feature>
<keyword evidence="4" id="KW-1185">Reference proteome</keyword>
<accession>A0ABV1FN26</accession>
<dbReference type="InterPro" id="IPR036116">
    <property type="entry name" value="FN3_sf"/>
</dbReference>
<organism evidence="3 4">
    <name type="scientific">Hallella faecis</name>
    <dbReference type="NCBI Taxonomy" id="2841596"/>
    <lineage>
        <taxon>Bacteria</taxon>
        <taxon>Pseudomonadati</taxon>
        <taxon>Bacteroidota</taxon>
        <taxon>Bacteroidia</taxon>
        <taxon>Bacteroidales</taxon>
        <taxon>Prevotellaceae</taxon>
        <taxon>Hallella</taxon>
    </lineage>
</organism>
<feature type="signal peptide" evidence="1">
    <location>
        <begin position="1"/>
        <end position="24"/>
    </location>
</feature>
<dbReference type="EMBL" id="JBBNFP010000004">
    <property type="protein sequence ID" value="MEQ2485806.1"/>
    <property type="molecule type" value="Genomic_DNA"/>
</dbReference>
<reference evidence="3 4" key="1">
    <citation type="submission" date="2024-04" db="EMBL/GenBank/DDBJ databases">
        <title>Human intestinal bacterial collection.</title>
        <authorList>
            <person name="Pauvert C."/>
            <person name="Hitch T.C.A."/>
            <person name="Clavel T."/>
        </authorList>
    </citation>
    <scope>NUCLEOTIDE SEQUENCE [LARGE SCALE GENOMIC DNA]</scope>
    <source>
        <strain evidence="3 4">CLA-AA-H145</strain>
    </source>
</reference>
<sequence>MRRRMYFLALLFTLLGALPLSLSAQDGLEVQKRLLASPHQPIAKSAPLKAEAKSIPYNENFNDTVSWKDWSQINNQTWLSANDQDVWQRYEWGGPDYKGSATVYQNHGVGLNTWLISPALSLKEGMTYRVSFWFQSWFAPVHHVYLLTSPTDTVAGRIKVLDIVKDASTTDNFRADVEIHADGTYYLAFCDNTPYRENGTALRYSAAIDNVKVEAVSNNALPTAPMALTQVPGENGATSMSLKWKNPTRSKKDEQLDFLNYAKIFKDGKDSVVITDNVLPGAQMEWTDPNPTPGKHTYSVLVGNSTGDGDAATLNTYIGVDKAGAPENLSVDYDADAEIVTLDWDTPHFGMKGGWFDASGISYRVVRQPGNKVLANNLTTNEFEDDDLDNYGNYYYEVTTRTNAGLGGTAVSSSFLAGNVASLPVVQNWEDSTTYAAWQIVDNNADGSTLAVDHSNGYDSPSAIGWHFVGQNVGKTKDETLYAPPVELVAGKKYKVSCVVRNTPYSTFSLDITYGTEAAQAAQTNTILSYSGVSSDGSYAQIEETFEVSKSGRYYLAWWLHDTESNYVYFDDFRIEELLDNNLEATSVRNLNNTPSAGDKISTGVVYTNRGTTSAKSFTVQLLDNDNNVLGSSTVRRPLAAGATDTANIAWTVPDVEGTFAVRGKVLMSGDECANDDETVPVYLNVQGEGLRAVTIGTSSDVSENVPFKYYGRIVSESVYKAEDFQGMAGNIDSLSFKVRMGMERDFLNVPFKIFVANTDQPDLNTGWIQPTSMTKVFDGNIDLKTGVYDLTIPFSEPFCYTGGNLAVLVVGPEDGTLFSQEGGGMGAYVSEYGWGASRTYVSLSMAPAPDLNALNNEVGSYFSYVPNATFFFNPSNCGSLTGTVTDAEGNPVKGATVSGGEYSGFKNIKTTTDAEGKYFIKYFPAQTYDTQISATAKAYSDFSDYATIAEGDTTTLNITMKKCAVVRLSGKVTSATDNATPVPGATIAISGDNDLTTTTDAEGGYSLSGVYAQKNYTIKVTAPGYEVYDYYGGYPVIFDSADDSTATFDINLTPTTAAPYSAEAVDEGNKAVVTWQKPIENITLTKTSDKVVGQFGGAYNMYIGHRYTSAELKTLGVDSLYYIKAVKLVPMASSTFELAIWQGEEGNEERVYAQKFTPEKYGAWVTVDLSQPIKVDTEKSLVVGYTVESNVGAYPVGFDAGPVADGGDCLFDLTMNKWSTAREQLSSMNYNWAIKAVLGNDNNAREVAWATAPQSEAKVASAYNVIPLDSVPARLLTEAPAALATHYGVKMLSAAVRPLAPAKAEAINKIKGYNVYRLEPGQESQTWNWTLLNSEPVTTLSYTDAAWDSLENKPYRYAVRSFYGNPNTWGDGVLSDATFTDGVDKGRYGTLTVTVNADMGDAEGATVRLSDSNKVLSAKVAGGKATFSNVRFANYKLSVLKPLYDYYTKEISVSAKNAADTVTLAFHSKAPETLNATDYISEARLNWEAPTAAATAYLTASNDTIGNAYGLNAGTEYICGQMIAPSKMEAYAYNDFYIDRIEFYANAATTYSPLLWEGPDADHTVQVFRKDYTVSEDEVGTWTGLTLEKPIKIDPSKTYYVGYAVTSKTDEYPMAVDDNGYPAEGGCYMYGWDQMNTRYGWYFVQTVGNWMIRAHITDTPDSAKAKLGDVAYNLYRMKADDAANVAAWTKVNAAPIASTYYTDATWNDLADNTDYRYAVKSVFFDNTESAATFGKVMNKGALALLTAKVQTNNNLSAAGAVVRLHAGSLNYKAVVGSDGMAVVPEVVKGNGYEITVVKEGYDTLKVVSDIVSTFDTLTFQLAEVKPAPVGLTVQTAADNASVNINWLAPGSYVPKEGWAYWDTNEPYGGFGTSTGTGSVGQLYTPADQVEKGMKGLDITKIAFFTTDPSNNPVLDGAHWTVNIWRKTNGDNFEEVYSQEVENAKKPAWNEVALNTPYHVSGDETLLIGYTFYGSGSPFGIDAGPVVTGKTDWANFGQGWTSLASAVSGFNYNILVHTYLEKAESASTAVAPAIAPAEKIGGEAAIAGGICPMKKAVAAKAAANHLRLAYAYPVKGYLVYRVAAGDENDESRWTALTASPINATSFVDDAWKSVEPGKQYLWAVKAAYVSGTSEAAFTETLNSDGTLGVDDITTNGFSVSKIADGTFEVTAPVAATLTVTSVAGAEVYSGSLEAGKNVVRIYAPQGIYLFGATATGFHQVKKVVVK</sequence>
<dbReference type="InterPro" id="IPR013783">
    <property type="entry name" value="Ig-like_fold"/>
</dbReference>
<protein>
    <submittedName>
        <fullName evidence="3">Carboxypeptidase regulatory-like domain-containing protein</fullName>
    </submittedName>
</protein>
<dbReference type="SUPFAM" id="SSF49265">
    <property type="entry name" value="Fibronectin type III"/>
    <property type="match status" value="1"/>
</dbReference>
<dbReference type="InterPro" id="IPR008969">
    <property type="entry name" value="CarboxyPept-like_regulatory"/>
</dbReference>
<evidence type="ECO:0000313" key="4">
    <source>
        <dbReference type="Proteomes" id="UP001487296"/>
    </source>
</evidence>